<evidence type="ECO:0000313" key="3">
    <source>
        <dbReference type="Proteomes" id="UP000029585"/>
    </source>
</evidence>
<dbReference type="InterPro" id="IPR036259">
    <property type="entry name" value="MFS_trans_sf"/>
</dbReference>
<feature type="transmembrane region" description="Helical" evidence="1">
    <location>
        <begin position="56"/>
        <end position="77"/>
    </location>
</feature>
<protein>
    <recommendedName>
        <fullName evidence="4">Major facilitator superfamily (MFS) profile domain-containing protein</fullName>
    </recommendedName>
</protein>
<dbReference type="SUPFAM" id="SSF103473">
    <property type="entry name" value="MFS general substrate transporter"/>
    <property type="match status" value="1"/>
</dbReference>
<sequence length="86" mass="8925">MGLSAPFFNSVFMALIQTKVEPKYLGRVLGLTGAIMTLASPLGLGLTALFADATGVPLWFLLAGAITLTCGGLMLLLPSVRTCGRP</sequence>
<dbReference type="eggNOG" id="COG0477">
    <property type="taxonomic scope" value="Bacteria"/>
</dbReference>
<dbReference type="Proteomes" id="UP000029585">
    <property type="component" value="Unassembled WGS sequence"/>
</dbReference>
<gene>
    <name evidence="2" type="ORF">HMPREF9460_02919</name>
</gene>
<evidence type="ECO:0008006" key="4">
    <source>
        <dbReference type="Google" id="ProtNLM"/>
    </source>
</evidence>
<dbReference type="AlphaFoldDB" id="A0A096CHN2"/>
<dbReference type="PATRIC" id="fig|742738.3.peg.3000"/>
<keyword evidence="1" id="KW-1133">Transmembrane helix</keyword>
<reference evidence="2 3" key="1">
    <citation type="submission" date="2011-08" db="EMBL/GenBank/DDBJ databases">
        <title>The Genome Sequence of Clostridium orbiscindens 1_3_50AFAA.</title>
        <authorList>
            <consortium name="The Broad Institute Genome Sequencing Platform"/>
            <person name="Earl A."/>
            <person name="Ward D."/>
            <person name="Feldgarden M."/>
            <person name="Gevers D."/>
            <person name="Daigneault M."/>
            <person name="Strauss J."/>
            <person name="Allen-Vercoe E."/>
            <person name="Young S.K."/>
            <person name="Zeng Q."/>
            <person name="Gargeya S."/>
            <person name="Fitzgerald M."/>
            <person name="Haas B."/>
            <person name="Abouelleil A."/>
            <person name="Alvarado L."/>
            <person name="Arachchi H.M."/>
            <person name="Berlin A."/>
            <person name="Brown A."/>
            <person name="Chapman S.B."/>
            <person name="Chen Z."/>
            <person name="Dunbar C."/>
            <person name="Freedman E."/>
            <person name="Gearin G."/>
            <person name="Gellesch M."/>
            <person name="Goldberg J."/>
            <person name="Griggs A."/>
            <person name="Gujja S."/>
            <person name="Heiman D."/>
            <person name="Howarth C."/>
            <person name="Larson L."/>
            <person name="Lui A."/>
            <person name="MacDonald P.J.P."/>
            <person name="Montmayeur A."/>
            <person name="Murphy C."/>
            <person name="Neiman D."/>
            <person name="Pearson M."/>
            <person name="Priest M."/>
            <person name="Roberts A."/>
            <person name="Saif S."/>
            <person name="Shea T."/>
            <person name="Shenoy N."/>
            <person name="Sisk P."/>
            <person name="Stolte C."/>
            <person name="Sykes S."/>
            <person name="Wortman J."/>
            <person name="Nusbaum C."/>
            <person name="Birren B."/>
        </authorList>
    </citation>
    <scope>NUCLEOTIDE SEQUENCE [LARGE SCALE GENOMIC DNA]</scope>
    <source>
        <strain evidence="2 3">1_3_50AFAA</strain>
    </source>
</reference>
<dbReference type="HOGENOM" id="CLU_2492373_0_0_9"/>
<organism evidence="2 3">
    <name type="scientific">Flavonifractor plautii 1_3_50AFAA</name>
    <dbReference type="NCBI Taxonomy" id="742738"/>
    <lineage>
        <taxon>Bacteria</taxon>
        <taxon>Bacillati</taxon>
        <taxon>Bacillota</taxon>
        <taxon>Clostridia</taxon>
        <taxon>Eubacteriales</taxon>
        <taxon>Oscillospiraceae</taxon>
        <taxon>Flavonifractor</taxon>
    </lineage>
</organism>
<comment type="caution">
    <text evidence="2">The sequence shown here is derived from an EMBL/GenBank/DDBJ whole genome shotgun (WGS) entry which is preliminary data.</text>
</comment>
<keyword evidence="3" id="KW-1185">Reference proteome</keyword>
<evidence type="ECO:0000313" key="2">
    <source>
        <dbReference type="EMBL" id="KGF54312.1"/>
    </source>
</evidence>
<keyword evidence="1" id="KW-0472">Membrane</keyword>
<feature type="transmembrane region" description="Helical" evidence="1">
    <location>
        <begin position="28"/>
        <end position="50"/>
    </location>
</feature>
<accession>A0A096CHN2</accession>
<keyword evidence="1" id="KW-0812">Transmembrane</keyword>
<proteinExistence type="predicted"/>
<evidence type="ECO:0000256" key="1">
    <source>
        <dbReference type="SAM" id="Phobius"/>
    </source>
</evidence>
<name>A0A096CHN2_FLAPL</name>
<dbReference type="EMBL" id="ADLO01000090">
    <property type="protein sequence ID" value="KGF54312.1"/>
    <property type="molecule type" value="Genomic_DNA"/>
</dbReference>
<dbReference type="Gene3D" id="1.20.1250.20">
    <property type="entry name" value="MFS general substrate transporter like domains"/>
    <property type="match status" value="1"/>
</dbReference>